<reference evidence="1 2" key="1">
    <citation type="submission" date="2020-02" db="EMBL/GenBank/DDBJ databases">
        <title>Bird 10,000 Genomes (B10K) Project - Family phase.</title>
        <authorList>
            <person name="Zhang G."/>
        </authorList>
    </citation>
    <scope>NUCLEOTIDE SEQUENCE [LARGE SCALE GENOMIC DNA]</scope>
    <source>
        <strain evidence="1">B10K-DU-002-70</strain>
        <tissue evidence="1">Muscle</tissue>
    </source>
</reference>
<dbReference type="OrthoDB" id="9086225at2759"/>
<dbReference type="InterPro" id="IPR016024">
    <property type="entry name" value="ARM-type_fold"/>
</dbReference>
<dbReference type="AlphaFoldDB" id="A0A7L4HN95"/>
<dbReference type="Proteomes" id="UP000539032">
    <property type="component" value="Unassembled WGS sequence"/>
</dbReference>
<protein>
    <submittedName>
        <fullName evidence="1">TGRM2 protein</fullName>
    </submittedName>
</protein>
<comment type="caution">
    <text evidence="1">The sequence shown here is derived from an EMBL/GenBank/DDBJ whole genome shotgun (WGS) entry which is preliminary data.</text>
</comment>
<evidence type="ECO:0000313" key="2">
    <source>
        <dbReference type="Proteomes" id="UP000539032"/>
    </source>
</evidence>
<feature type="non-terminal residue" evidence="1">
    <location>
        <position position="107"/>
    </location>
</feature>
<dbReference type="Gene3D" id="1.25.10.10">
    <property type="entry name" value="Leucine-rich Repeat Variant"/>
    <property type="match status" value="1"/>
</dbReference>
<sequence>TVEVTEKLMELCKLLSAKEFQTQIEGVVLLLDHCRSSPQLVSSNIVQIFDVFLLRLQDCNRKVKQRALEALTLMTPILRDALHPMLSSLVLAITNSLNSKHSGIYAA</sequence>
<keyword evidence="2" id="KW-1185">Reference proteome</keyword>
<feature type="non-terminal residue" evidence="1">
    <location>
        <position position="1"/>
    </location>
</feature>
<dbReference type="SUPFAM" id="SSF48371">
    <property type="entry name" value="ARM repeat"/>
    <property type="match status" value="1"/>
</dbReference>
<proteinExistence type="predicted"/>
<organism evidence="1 2">
    <name type="scientific">Scopus umbretta</name>
    <name type="common">Hammerkop</name>
    <dbReference type="NCBI Taxonomy" id="33581"/>
    <lineage>
        <taxon>Eukaryota</taxon>
        <taxon>Metazoa</taxon>
        <taxon>Chordata</taxon>
        <taxon>Craniata</taxon>
        <taxon>Vertebrata</taxon>
        <taxon>Euteleostomi</taxon>
        <taxon>Archelosauria</taxon>
        <taxon>Archosauria</taxon>
        <taxon>Dinosauria</taxon>
        <taxon>Saurischia</taxon>
        <taxon>Theropoda</taxon>
        <taxon>Coelurosauria</taxon>
        <taxon>Aves</taxon>
        <taxon>Neognathae</taxon>
        <taxon>Neoaves</taxon>
        <taxon>Aequornithes</taxon>
        <taxon>Pelecaniformes</taxon>
        <taxon>Scopidae</taxon>
        <taxon>Scopus</taxon>
    </lineage>
</organism>
<evidence type="ECO:0000313" key="1">
    <source>
        <dbReference type="EMBL" id="NXX54162.1"/>
    </source>
</evidence>
<name>A0A7L4HN95_SCOUM</name>
<dbReference type="EMBL" id="VZTL01014261">
    <property type="protein sequence ID" value="NXX54162.1"/>
    <property type="molecule type" value="Genomic_DNA"/>
</dbReference>
<gene>
    <name evidence="1" type="primary">Togaram2</name>
    <name evidence="1" type="ORF">SCOUMB_R08754</name>
</gene>
<dbReference type="InterPro" id="IPR011989">
    <property type="entry name" value="ARM-like"/>
</dbReference>
<accession>A0A7L4HN95</accession>